<comment type="similarity">
    <text evidence="2">Belongs to the RelE toxin family. YafQ subfamily.</text>
</comment>
<dbReference type="EMBL" id="VAJI01000046">
    <property type="protein sequence ID" value="TRB34632.1"/>
    <property type="molecule type" value="Genomic_DNA"/>
</dbReference>
<sequence>MLQISPTNAYKRDFKKIAAELVGSSEYVEVMYCLINQLPLAEKYRDHPLQGEWQGFRDCHIKPDLVLIYAVEDNLLRLVRLGSHAELFG</sequence>
<keyword evidence="10" id="KW-1185">Reference proteome</keyword>
<organism evidence="4 8">
    <name type="scientific">Mannheimia haemolytica</name>
    <name type="common">Pasteurella haemolytica</name>
    <dbReference type="NCBI Taxonomy" id="75985"/>
    <lineage>
        <taxon>Bacteria</taxon>
        <taxon>Pseudomonadati</taxon>
        <taxon>Pseudomonadota</taxon>
        <taxon>Gammaproteobacteria</taxon>
        <taxon>Pasteurellales</taxon>
        <taxon>Pasteurellaceae</taxon>
        <taxon>Mannheimia</taxon>
    </lineage>
</organism>
<reference evidence="4 8" key="1">
    <citation type="submission" date="2018-06" db="EMBL/GenBank/DDBJ databases">
        <authorList>
            <consortium name="Pathogen Informatics"/>
            <person name="Doyle S."/>
        </authorList>
    </citation>
    <scope>NUCLEOTIDE SEQUENCE [LARGE SCALE GENOMIC DNA]</scope>
    <source>
        <strain evidence="4 8">NCTC10638</strain>
    </source>
</reference>
<dbReference type="SUPFAM" id="SSF143011">
    <property type="entry name" value="RelE-like"/>
    <property type="match status" value="1"/>
</dbReference>
<dbReference type="GO" id="GO:0006402">
    <property type="term" value="P:mRNA catabolic process"/>
    <property type="evidence" value="ECO:0007669"/>
    <property type="project" value="TreeGrafter"/>
</dbReference>
<dbReference type="EC" id="3.1.-.-" evidence="4"/>
<gene>
    <name evidence="4" type="primary">yafQ_2</name>
    <name evidence="7" type="ORF">FEA53_12025</name>
    <name evidence="6" type="ORF">FEA53_13020</name>
    <name evidence="5" type="ORF">FEB89_12800</name>
    <name evidence="4" type="ORF">NCTC10638_03578</name>
</gene>
<dbReference type="InterPro" id="IPR035093">
    <property type="entry name" value="RelE/ParE_toxin_dom_sf"/>
</dbReference>
<dbReference type="Gene3D" id="3.30.2310.20">
    <property type="entry name" value="RelE-like"/>
    <property type="match status" value="1"/>
</dbReference>
<evidence type="ECO:0000313" key="8">
    <source>
        <dbReference type="Proteomes" id="UP000254802"/>
    </source>
</evidence>
<evidence type="ECO:0000313" key="6">
    <source>
        <dbReference type="EMBL" id="TRB71812.1"/>
    </source>
</evidence>
<dbReference type="FunFam" id="3.30.2310.20:FF:000003">
    <property type="entry name" value="Type II toxin-antitoxin system YafQ family toxin"/>
    <property type="match status" value="1"/>
</dbReference>
<dbReference type="RefSeq" id="WP_006247804.1">
    <property type="nucleotide sequence ID" value="NZ_CP011098.1"/>
</dbReference>
<dbReference type="NCBIfam" id="TIGR00053">
    <property type="entry name" value="YafQ family addiction module toxin"/>
    <property type="match status" value="1"/>
</dbReference>
<dbReference type="OrthoDB" id="7030467at2"/>
<evidence type="ECO:0000313" key="5">
    <source>
        <dbReference type="EMBL" id="TRB34632.1"/>
    </source>
</evidence>
<dbReference type="GO" id="GO:0016787">
    <property type="term" value="F:hydrolase activity"/>
    <property type="evidence" value="ECO:0007669"/>
    <property type="project" value="UniProtKB-KW"/>
</dbReference>
<dbReference type="EMBL" id="VAJB01000047">
    <property type="protein sequence ID" value="TRB71812.1"/>
    <property type="molecule type" value="Genomic_DNA"/>
</dbReference>
<dbReference type="STRING" id="75985.WC39_04470"/>
<dbReference type="Pfam" id="PF15738">
    <property type="entry name" value="YafQ_toxin"/>
    <property type="match status" value="1"/>
</dbReference>
<dbReference type="PIRSF" id="PIRSF006156">
    <property type="entry name" value="YafQ"/>
    <property type="match status" value="1"/>
</dbReference>
<dbReference type="Proteomes" id="UP000318394">
    <property type="component" value="Unassembled WGS sequence"/>
</dbReference>
<dbReference type="InterPro" id="IPR004386">
    <property type="entry name" value="Toxin_YafQ-like"/>
</dbReference>
<evidence type="ECO:0000313" key="9">
    <source>
        <dbReference type="Proteomes" id="UP000315164"/>
    </source>
</evidence>
<accession>A0A248ZYA9</accession>
<dbReference type="Proteomes" id="UP000254802">
    <property type="component" value="Unassembled WGS sequence"/>
</dbReference>
<dbReference type="NCBIfam" id="TIGR02385">
    <property type="entry name" value="RelE_StbE"/>
    <property type="match status" value="1"/>
</dbReference>
<dbReference type="GO" id="GO:0006415">
    <property type="term" value="P:translational termination"/>
    <property type="evidence" value="ECO:0007669"/>
    <property type="project" value="TreeGrafter"/>
</dbReference>
<evidence type="ECO:0000256" key="3">
    <source>
        <dbReference type="PIRSR" id="PIRSR006156-1"/>
    </source>
</evidence>
<dbReference type="EMBL" id="UGPN01000002">
    <property type="protein sequence ID" value="STY64397.1"/>
    <property type="molecule type" value="Genomic_DNA"/>
</dbReference>
<dbReference type="PANTHER" id="PTHR40588:SF1">
    <property type="entry name" value="MRNA INTERFERASE TOXIN YAFQ"/>
    <property type="match status" value="1"/>
</dbReference>
<dbReference type="GeneID" id="67368507"/>
<protein>
    <submittedName>
        <fullName evidence="5">Type II toxin-antitoxin system mRNA interferase toxin, RelE/StbE family</fullName>
    </submittedName>
    <submittedName>
        <fullName evidence="4">mRNA interferase YafQ</fullName>
        <ecNumber evidence="4">3.1.-.-</ecNumber>
    </submittedName>
</protein>
<keyword evidence="4" id="KW-0378">Hydrolase</keyword>
<evidence type="ECO:0000256" key="1">
    <source>
        <dbReference type="ARBA" id="ARBA00022649"/>
    </source>
</evidence>
<dbReference type="PANTHER" id="PTHR40588">
    <property type="entry name" value="MRNA INTERFERASE TOXIN YAFQ"/>
    <property type="match status" value="1"/>
</dbReference>
<proteinExistence type="inferred from homology"/>
<evidence type="ECO:0000313" key="4">
    <source>
        <dbReference type="EMBL" id="STY64397.1"/>
    </source>
</evidence>
<dbReference type="KEGG" id="mhay:VK67_04470"/>
<reference evidence="9 10" key="2">
    <citation type="journal article" date="2019" name="Vet. Microbiol.">
        <title>Genetic characterization of susceptible and multi-drug resistant Mannheimia haemolytica isolated from high-risk stocker calves prior to and after antimicrobial metaphylaxis.</title>
        <authorList>
            <person name="Snyder E.R."/>
            <person name="Alvarez-Narvaez S."/>
            <person name="Credille B.C."/>
        </authorList>
    </citation>
    <scope>NUCLEOTIDE SEQUENCE [LARGE SCALE GENOMIC DNA]</scope>
    <source>
        <strain evidence="6 9">UGA-R5-128-1</strain>
        <strain evidence="5 10">UGA-R7-163-1</strain>
    </source>
</reference>
<dbReference type="EMBL" id="VAJB01000036">
    <property type="protein sequence ID" value="TRB72438.1"/>
    <property type="molecule type" value="Genomic_DNA"/>
</dbReference>
<dbReference type="InterPro" id="IPR007712">
    <property type="entry name" value="RelE/ParE_toxin"/>
</dbReference>
<dbReference type="Proteomes" id="UP000315164">
    <property type="component" value="Unassembled WGS sequence"/>
</dbReference>
<evidence type="ECO:0000256" key="2">
    <source>
        <dbReference type="ARBA" id="ARBA00061366"/>
    </source>
</evidence>
<dbReference type="GO" id="GO:0004521">
    <property type="term" value="F:RNA endonuclease activity"/>
    <property type="evidence" value="ECO:0007669"/>
    <property type="project" value="TreeGrafter"/>
</dbReference>
<name>A0A248ZYA9_MANHA</name>
<dbReference type="KEGG" id="mhaq:WC39_04470"/>
<feature type="active site" description="Proton donor" evidence="3">
    <location>
        <position position="84"/>
    </location>
</feature>
<evidence type="ECO:0000313" key="10">
    <source>
        <dbReference type="Proteomes" id="UP000318394"/>
    </source>
</evidence>
<evidence type="ECO:0000313" key="7">
    <source>
        <dbReference type="EMBL" id="TRB72438.1"/>
    </source>
</evidence>
<dbReference type="AlphaFoldDB" id="A0A248ZYA9"/>
<keyword evidence="1" id="KW-1277">Toxin-antitoxin system</keyword>